<dbReference type="EMBL" id="MDLC01000007">
    <property type="protein sequence ID" value="ODS24573.1"/>
    <property type="molecule type" value="Genomic_DNA"/>
</dbReference>
<dbReference type="Pfam" id="PF01168">
    <property type="entry name" value="Ala_racemase_N"/>
    <property type="match status" value="1"/>
</dbReference>
<feature type="domain" description="Alanine racemase N-terminal" evidence="5">
    <location>
        <begin position="19"/>
        <end position="228"/>
    </location>
</feature>
<protein>
    <recommendedName>
        <fullName evidence="2">Pyridoxal phosphate homeostasis protein</fullName>
        <shortName evidence="2">PLP homeostasis protein</shortName>
    </recommendedName>
</protein>
<dbReference type="Proteomes" id="UP000242502">
    <property type="component" value="Unassembled WGS sequence"/>
</dbReference>
<dbReference type="GO" id="GO:0030170">
    <property type="term" value="F:pyridoxal phosphate binding"/>
    <property type="evidence" value="ECO:0007669"/>
    <property type="project" value="UniProtKB-UniRule"/>
</dbReference>
<comment type="caution">
    <text evidence="6">The sequence shown here is derived from an EMBL/GenBank/DDBJ whole genome shotgun (WGS) entry which is preliminary data.</text>
</comment>
<comment type="similarity">
    <text evidence="2 4">Belongs to the pyridoxal phosphate-binding protein YggS/PROSC family.</text>
</comment>
<evidence type="ECO:0000259" key="5">
    <source>
        <dbReference type="Pfam" id="PF01168"/>
    </source>
</evidence>
<dbReference type="InterPro" id="IPR029066">
    <property type="entry name" value="PLP-binding_barrel"/>
</dbReference>
<reference evidence="6 7" key="1">
    <citation type="journal article" date="2016" name="Appl. Environ. Microbiol.">
        <title>Lack of Overt Genome Reduction in the Bryostatin-Producing Bryozoan Symbiont "Candidatus Endobugula sertula".</title>
        <authorList>
            <person name="Miller I.J."/>
            <person name="Vanee N."/>
            <person name="Fong S.S."/>
            <person name="Lim-Fong G.E."/>
            <person name="Kwan J.C."/>
        </authorList>
    </citation>
    <scope>NUCLEOTIDE SEQUENCE [LARGE SCALE GENOMIC DNA]</scope>
    <source>
        <strain evidence="6">AB1-4</strain>
    </source>
</reference>
<dbReference type="HAMAP" id="MF_02087">
    <property type="entry name" value="PLP_homeostasis"/>
    <property type="match status" value="1"/>
</dbReference>
<gene>
    <name evidence="6" type="ORF">AB835_03045</name>
</gene>
<dbReference type="PANTHER" id="PTHR10146:SF14">
    <property type="entry name" value="PYRIDOXAL PHOSPHATE HOMEOSTASIS PROTEIN"/>
    <property type="match status" value="1"/>
</dbReference>
<evidence type="ECO:0000256" key="1">
    <source>
        <dbReference type="ARBA" id="ARBA00022898"/>
    </source>
</evidence>
<dbReference type="PANTHER" id="PTHR10146">
    <property type="entry name" value="PROLINE SYNTHETASE CO-TRANSCRIBED BACTERIAL HOMOLOG PROTEIN"/>
    <property type="match status" value="1"/>
</dbReference>
<dbReference type="FunFam" id="3.20.20.10:FF:000018">
    <property type="entry name" value="Pyridoxal phosphate homeostasis protein"/>
    <property type="match status" value="1"/>
</dbReference>
<dbReference type="SUPFAM" id="SSF51419">
    <property type="entry name" value="PLP-binding barrel"/>
    <property type="match status" value="1"/>
</dbReference>
<evidence type="ECO:0000313" key="7">
    <source>
        <dbReference type="Proteomes" id="UP000242502"/>
    </source>
</evidence>
<dbReference type="AlphaFoldDB" id="A0A1D2QSP6"/>
<comment type="cofactor">
    <cofactor evidence="3">
        <name>pyridoxal 5'-phosphate</name>
        <dbReference type="ChEBI" id="CHEBI:597326"/>
    </cofactor>
</comment>
<evidence type="ECO:0000313" key="6">
    <source>
        <dbReference type="EMBL" id="ODS24573.1"/>
    </source>
</evidence>
<sequence>MLHIKQPLLNIRKKITAIATANNRLGSDVNLLAVSKTQPPSCIREAYQAGQTAFGENHLQEARDKQQVLNDLDISWHFIGSIQSNKTRKIAEHFQWVHSVDRLQVAQRLSQQRPNHLPPLNICLQINIDNEATKSGIPLNELSSLANMVNTLPQLRLRGLMIIPAKRDNPSDQRAIFNQAAEIFRQLKLTNPALRLDTLSMGMSDDMEAAIAAGSTIVRVGRAIFGPRDIVGKPQPLR</sequence>
<dbReference type="STRING" id="62101.AB835_03045"/>
<evidence type="ECO:0000256" key="4">
    <source>
        <dbReference type="RuleBase" id="RU004514"/>
    </source>
</evidence>
<keyword evidence="1 2" id="KW-0663">Pyridoxal phosphate</keyword>
<dbReference type="NCBIfam" id="TIGR00044">
    <property type="entry name" value="YggS family pyridoxal phosphate-dependent enzyme"/>
    <property type="match status" value="1"/>
</dbReference>
<organism evidence="6 7">
    <name type="scientific">Candidatus Endobugula sertula</name>
    <name type="common">Bugula neritina bacterial symbiont</name>
    <dbReference type="NCBI Taxonomy" id="62101"/>
    <lineage>
        <taxon>Bacteria</taxon>
        <taxon>Pseudomonadati</taxon>
        <taxon>Pseudomonadota</taxon>
        <taxon>Gammaproteobacteria</taxon>
        <taxon>Cellvibrionales</taxon>
        <taxon>Cellvibrionaceae</taxon>
        <taxon>Candidatus Endobugula</taxon>
    </lineage>
</organism>
<evidence type="ECO:0000256" key="3">
    <source>
        <dbReference type="PIRSR" id="PIRSR004848-1"/>
    </source>
</evidence>
<evidence type="ECO:0000256" key="2">
    <source>
        <dbReference type="HAMAP-Rule" id="MF_02087"/>
    </source>
</evidence>
<comment type="function">
    <text evidence="2">Pyridoxal 5'-phosphate (PLP)-binding protein, which is involved in PLP homeostasis.</text>
</comment>
<dbReference type="InterPro" id="IPR011078">
    <property type="entry name" value="PyrdxlP_homeostasis"/>
</dbReference>
<dbReference type="PIRSF" id="PIRSF004848">
    <property type="entry name" value="YBL036c_PLPDEIII"/>
    <property type="match status" value="1"/>
</dbReference>
<feature type="modified residue" description="N6-(pyridoxal phosphate)lysine" evidence="2 3">
    <location>
        <position position="36"/>
    </location>
</feature>
<dbReference type="CDD" id="cd06824">
    <property type="entry name" value="PLPDE_III_Yggs_like"/>
    <property type="match status" value="1"/>
</dbReference>
<name>A0A1D2QSP6_9GAMM</name>
<dbReference type="Gene3D" id="3.20.20.10">
    <property type="entry name" value="Alanine racemase"/>
    <property type="match status" value="1"/>
</dbReference>
<proteinExistence type="inferred from homology"/>
<dbReference type="PROSITE" id="PS01211">
    <property type="entry name" value="UPF0001"/>
    <property type="match status" value="1"/>
</dbReference>
<dbReference type="InterPro" id="IPR001608">
    <property type="entry name" value="Ala_racemase_N"/>
</dbReference>
<accession>A0A1D2QSP6</accession>